<reference evidence="2" key="1">
    <citation type="journal article" date="2023" name="Science">
        <title>Genome structures resolve the early diversification of teleost fishes.</title>
        <authorList>
            <person name="Parey E."/>
            <person name="Louis A."/>
            <person name="Montfort J."/>
            <person name="Bouchez O."/>
            <person name="Roques C."/>
            <person name="Iampietro C."/>
            <person name="Lluch J."/>
            <person name="Castinel A."/>
            <person name="Donnadieu C."/>
            <person name="Desvignes T."/>
            <person name="Floi Bucao C."/>
            <person name="Jouanno E."/>
            <person name="Wen M."/>
            <person name="Mejri S."/>
            <person name="Dirks R."/>
            <person name="Jansen H."/>
            <person name="Henkel C."/>
            <person name="Chen W.J."/>
            <person name="Zahm M."/>
            <person name="Cabau C."/>
            <person name="Klopp C."/>
            <person name="Thompson A.W."/>
            <person name="Robinson-Rechavi M."/>
            <person name="Braasch I."/>
            <person name="Lecointre G."/>
            <person name="Bobe J."/>
            <person name="Postlethwait J.H."/>
            <person name="Berthelot C."/>
            <person name="Roest Crollius H."/>
            <person name="Guiguen Y."/>
        </authorList>
    </citation>
    <scope>NUCLEOTIDE SEQUENCE</scope>
    <source>
        <strain evidence="2">WJC10195</strain>
    </source>
</reference>
<evidence type="ECO:0000256" key="1">
    <source>
        <dbReference type="SAM" id="MobiDB-lite"/>
    </source>
</evidence>
<evidence type="ECO:0000313" key="2">
    <source>
        <dbReference type="EMBL" id="KAJ8343819.1"/>
    </source>
</evidence>
<comment type="caution">
    <text evidence="2">The sequence shown here is derived from an EMBL/GenBank/DDBJ whole genome shotgun (WGS) entry which is preliminary data.</text>
</comment>
<dbReference type="AlphaFoldDB" id="A0A9Q1ERQ6"/>
<name>A0A9Q1ERQ6_SYNKA</name>
<dbReference type="Proteomes" id="UP001152622">
    <property type="component" value="Chromosome 13"/>
</dbReference>
<sequence>MVLPQDHAVWAGVKSWGPRGRGGGAMHWKPQVSGGGALGGSPRTGLPLILSPSWSSAGKAYCYCKAPQHKLNTLQALFILFGPARQLVPLRSQKNSHTGTRDQRRQPPSPGSRFLKIFTRGERLCHWGRGGFQRNAGGQGQQAGLGRAARRAGAVRRTRIRRGGEETK</sequence>
<feature type="region of interest" description="Disordered" evidence="1">
    <location>
        <begin position="130"/>
        <end position="168"/>
    </location>
</feature>
<proteinExistence type="predicted"/>
<gene>
    <name evidence="2" type="ORF">SKAU_G00311480</name>
</gene>
<evidence type="ECO:0000313" key="3">
    <source>
        <dbReference type="Proteomes" id="UP001152622"/>
    </source>
</evidence>
<protein>
    <submittedName>
        <fullName evidence="2">Uncharacterized protein</fullName>
    </submittedName>
</protein>
<accession>A0A9Q1ERQ6</accession>
<feature type="region of interest" description="Disordered" evidence="1">
    <location>
        <begin position="91"/>
        <end position="114"/>
    </location>
</feature>
<dbReference type="EMBL" id="JAINUF010000013">
    <property type="protein sequence ID" value="KAJ8343819.1"/>
    <property type="molecule type" value="Genomic_DNA"/>
</dbReference>
<keyword evidence="3" id="KW-1185">Reference proteome</keyword>
<feature type="compositionally biased region" description="Basic residues" evidence="1">
    <location>
        <begin position="148"/>
        <end position="161"/>
    </location>
</feature>
<organism evidence="2 3">
    <name type="scientific">Synaphobranchus kaupii</name>
    <name type="common">Kaup's arrowtooth eel</name>
    <dbReference type="NCBI Taxonomy" id="118154"/>
    <lineage>
        <taxon>Eukaryota</taxon>
        <taxon>Metazoa</taxon>
        <taxon>Chordata</taxon>
        <taxon>Craniata</taxon>
        <taxon>Vertebrata</taxon>
        <taxon>Euteleostomi</taxon>
        <taxon>Actinopterygii</taxon>
        <taxon>Neopterygii</taxon>
        <taxon>Teleostei</taxon>
        <taxon>Anguilliformes</taxon>
        <taxon>Synaphobranchidae</taxon>
        <taxon>Synaphobranchus</taxon>
    </lineage>
</organism>